<evidence type="ECO:0000313" key="2">
    <source>
        <dbReference type="EMBL" id="MFD2592863.1"/>
    </source>
</evidence>
<dbReference type="InterPro" id="IPR014710">
    <property type="entry name" value="RmlC-like_jellyroll"/>
</dbReference>
<comment type="caution">
    <text evidence="2">The sequence shown here is derived from an EMBL/GenBank/DDBJ whole genome shotgun (WGS) entry which is preliminary data.</text>
</comment>
<evidence type="ECO:0000259" key="1">
    <source>
        <dbReference type="PROSITE" id="PS50042"/>
    </source>
</evidence>
<organism evidence="2 3">
    <name type="scientific">Aquimarina hainanensis</name>
    <dbReference type="NCBI Taxonomy" id="1578017"/>
    <lineage>
        <taxon>Bacteria</taxon>
        <taxon>Pseudomonadati</taxon>
        <taxon>Bacteroidota</taxon>
        <taxon>Flavobacteriia</taxon>
        <taxon>Flavobacteriales</taxon>
        <taxon>Flavobacteriaceae</taxon>
        <taxon>Aquimarina</taxon>
    </lineage>
</organism>
<dbReference type="InterPro" id="IPR018490">
    <property type="entry name" value="cNMP-bd_dom_sf"/>
</dbReference>
<dbReference type="Proteomes" id="UP001597459">
    <property type="component" value="Unassembled WGS sequence"/>
</dbReference>
<keyword evidence="3" id="KW-1185">Reference proteome</keyword>
<dbReference type="RefSeq" id="WP_378255020.1">
    <property type="nucleotide sequence ID" value="NZ_JBHSJV010000001.1"/>
</dbReference>
<accession>A0ABW5NE82</accession>
<dbReference type="EMBL" id="JBHULX010000039">
    <property type="protein sequence ID" value="MFD2592863.1"/>
    <property type="molecule type" value="Genomic_DNA"/>
</dbReference>
<feature type="domain" description="Cyclic nucleotide-binding" evidence="1">
    <location>
        <begin position="1"/>
        <end position="98"/>
    </location>
</feature>
<reference evidence="3" key="1">
    <citation type="journal article" date="2019" name="Int. J. Syst. Evol. Microbiol.">
        <title>The Global Catalogue of Microorganisms (GCM) 10K type strain sequencing project: providing services to taxonomists for standard genome sequencing and annotation.</title>
        <authorList>
            <consortium name="The Broad Institute Genomics Platform"/>
            <consortium name="The Broad Institute Genome Sequencing Center for Infectious Disease"/>
            <person name="Wu L."/>
            <person name="Ma J."/>
        </authorList>
    </citation>
    <scope>NUCLEOTIDE SEQUENCE [LARGE SCALE GENOMIC DNA]</scope>
    <source>
        <strain evidence="3">KCTC 42423</strain>
    </source>
</reference>
<dbReference type="Pfam" id="PF00027">
    <property type="entry name" value="cNMP_binding"/>
    <property type="match status" value="1"/>
</dbReference>
<dbReference type="CDD" id="cd00038">
    <property type="entry name" value="CAP_ED"/>
    <property type="match status" value="1"/>
</dbReference>
<name>A0ABW5NE82_9FLAO</name>
<evidence type="ECO:0000313" key="3">
    <source>
        <dbReference type="Proteomes" id="UP001597459"/>
    </source>
</evidence>
<sequence>MESINEILTLDSKAKIKNISKGEILQRQGELTSMAFFVKKGLLRSYSIDEKGKEHIFMFASEGWIIADIESQEFNNPAELFIDCLEDSEVLIFDRKCFSVSELSERQLKTNIHLMARRIAVLQRRVIMLMSSSAIDRYTYFLDTYPELPNRVPQKMIASYLGIMPQTLSTIRNKLSRVK</sequence>
<dbReference type="InterPro" id="IPR000595">
    <property type="entry name" value="cNMP-bd_dom"/>
</dbReference>
<dbReference type="Gene3D" id="2.60.120.10">
    <property type="entry name" value="Jelly Rolls"/>
    <property type="match status" value="1"/>
</dbReference>
<gene>
    <name evidence="2" type="ORF">ACFSTE_18640</name>
</gene>
<dbReference type="PROSITE" id="PS50042">
    <property type="entry name" value="CNMP_BINDING_3"/>
    <property type="match status" value="1"/>
</dbReference>
<protein>
    <submittedName>
        <fullName evidence="2">Crp/Fnr family transcriptional regulator</fullName>
    </submittedName>
</protein>
<proteinExistence type="predicted"/>
<dbReference type="SUPFAM" id="SSF51206">
    <property type="entry name" value="cAMP-binding domain-like"/>
    <property type="match status" value="1"/>
</dbReference>